<sequence>MKQDKPFKTRHLHNPDVLDTEKESIFDMHEDMKTVDAIPVEELNEQVKDERHKHHTKNTSSSEKRYE</sequence>
<dbReference type="RefSeq" id="WP_293922410.1">
    <property type="nucleotide sequence ID" value="NZ_CP137624.1"/>
</dbReference>
<proteinExistence type="predicted"/>
<reference evidence="2 3" key="1">
    <citation type="submission" date="2023-09" db="EMBL/GenBank/DDBJ databases">
        <authorList>
            <person name="Page C.A."/>
            <person name="Perez-Diaz I.M."/>
        </authorList>
    </citation>
    <scope>NUCLEOTIDE SEQUENCE [LARGE SCALE GENOMIC DNA]</scope>
    <source>
        <strain evidence="2 3">Ll15</strain>
    </source>
</reference>
<protein>
    <recommendedName>
        <fullName evidence="4">YfhD family protein</fullName>
    </recommendedName>
</protein>
<organism evidence="2 3">
    <name type="scientific">Lysinibacillus louembei</name>
    <dbReference type="NCBI Taxonomy" id="1470088"/>
    <lineage>
        <taxon>Bacteria</taxon>
        <taxon>Bacillati</taxon>
        <taxon>Bacillota</taxon>
        <taxon>Bacilli</taxon>
        <taxon>Bacillales</taxon>
        <taxon>Bacillaceae</taxon>
        <taxon>Lysinibacillus</taxon>
    </lineage>
</organism>
<dbReference type="Proteomes" id="UP001322664">
    <property type="component" value="Chromosome"/>
</dbReference>
<dbReference type="EMBL" id="CP137624">
    <property type="protein sequence ID" value="WPK12158.1"/>
    <property type="molecule type" value="Genomic_DNA"/>
</dbReference>
<feature type="region of interest" description="Disordered" evidence="1">
    <location>
        <begin position="1"/>
        <end position="23"/>
    </location>
</feature>
<feature type="region of interest" description="Disordered" evidence="1">
    <location>
        <begin position="44"/>
        <end position="67"/>
    </location>
</feature>
<name>A0ABZ0RYZ6_9BACI</name>
<evidence type="ECO:0000256" key="1">
    <source>
        <dbReference type="SAM" id="MobiDB-lite"/>
    </source>
</evidence>
<evidence type="ECO:0008006" key="4">
    <source>
        <dbReference type="Google" id="ProtNLM"/>
    </source>
</evidence>
<keyword evidence="3" id="KW-1185">Reference proteome</keyword>
<accession>A0ABZ0RYZ6</accession>
<gene>
    <name evidence="2" type="ORF">R6U77_00270</name>
</gene>
<evidence type="ECO:0000313" key="3">
    <source>
        <dbReference type="Proteomes" id="UP001322664"/>
    </source>
</evidence>
<evidence type="ECO:0000313" key="2">
    <source>
        <dbReference type="EMBL" id="WPK12158.1"/>
    </source>
</evidence>